<keyword evidence="3" id="KW-1185">Reference proteome</keyword>
<dbReference type="CDD" id="cd07561">
    <property type="entry name" value="Peptidase_S41_CPP_like"/>
    <property type="match status" value="1"/>
</dbReference>
<organism evidence="2 3">
    <name type="scientific">Siphonobacter curvatus</name>
    <dbReference type="NCBI Taxonomy" id="2094562"/>
    <lineage>
        <taxon>Bacteria</taxon>
        <taxon>Pseudomonadati</taxon>
        <taxon>Bacteroidota</taxon>
        <taxon>Cytophagia</taxon>
        <taxon>Cytophagales</taxon>
        <taxon>Cytophagaceae</taxon>
        <taxon>Siphonobacter</taxon>
    </lineage>
</organism>
<dbReference type="EMBL" id="PTRA01000003">
    <property type="protein sequence ID" value="PQA56212.1"/>
    <property type="molecule type" value="Genomic_DNA"/>
</dbReference>
<dbReference type="GO" id="GO:0008236">
    <property type="term" value="F:serine-type peptidase activity"/>
    <property type="evidence" value="ECO:0007669"/>
    <property type="project" value="InterPro"/>
</dbReference>
<evidence type="ECO:0000259" key="1">
    <source>
        <dbReference type="SMART" id="SM00245"/>
    </source>
</evidence>
<dbReference type="SUPFAM" id="SSF52096">
    <property type="entry name" value="ClpP/crotonase"/>
    <property type="match status" value="1"/>
</dbReference>
<dbReference type="Gene3D" id="3.30.750.170">
    <property type="match status" value="1"/>
</dbReference>
<dbReference type="GO" id="GO:0007165">
    <property type="term" value="P:signal transduction"/>
    <property type="evidence" value="ECO:0007669"/>
    <property type="project" value="TreeGrafter"/>
</dbReference>
<dbReference type="InterPro" id="IPR029045">
    <property type="entry name" value="ClpP/crotonase-like_dom_sf"/>
</dbReference>
<gene>
    <name evidence="2" type="ORF">C5O19_17850</name>
</gene>
<dbReference type="Gene3D" id="3.90.226.10">
    <property type="entry name" value="2-enoyl-CoA Hydratase, Chain A, domain 1"/>
    <property type="match status" value="1"/>
</dbReference>
<dbReference type="PROSITE" id="PS51257">
    <property type="entry name" value="PROKAR_LIPOPROTEIN"/>
    <property type="match status" value="1"/>
</dbReference>
<dbReference type="Pfam" id="PF03572">
    <property type="entry name" value="Peptidase_S41"/>
    <property type="match status" value="1"/>
</dbReference>
<dbReference type="OrthoDB" id="7168509at2"/>
<dbReference type="InterPro" id="IPR036034">
    <property type="entry name" value="PDZ_sf"/>
</dbReference>
<evidence type="ECO:0000313" key="3">
    <source>
        <dbReference type="Proteomes" id="UP000239590"/>
    </source>
</evidence>
<reference evidence="3" key="1">
    <citation type="submission" date="2018-02" db="EMBL/GenBank/DDBJ databases">
        <title>Genome sequencing of Solimonas sp. HR-BB.</title>
        <authorList>
            <person name="Lee Y."/>
            <person name="Jeon C.O."/>
        </authorList>
    </citation>
    <scope>NUCLEOTIDE SEQUENCE [LARGE SCALE GENOMIC DNA]</scope>
    <source>
        <strain evidence="3">HR-U</strain>
    </source>
</reference>
<name>A0A2S7IIV7_9BACT</name>
<dbReference type="AlphaFoldDB" id="A0A2S7IIV7"/>
<sequence length="446" mass="48949">MRALQYAITILLLGTLASSCKKDNENDGAKATADVRDSVYLYSKTYYLWNDRLPSLASFNPTSYDSPEAVMEKVRTYSPLGTNGKNLDRWSFAMTKEKWDEVASGASGDLGISFGFVAANDLRVAFVYKNSDPGKQGVQRGWQITSVDGITANTANIDALSKALFKESMQVAFKKPDGTTQTLTLKVTSYQTNPVLTRTIISQNGKKVGYIAFSSFLGATASAELDEAFAYFKANSVTDLIFDERYNGGGQVVLAEKIADLIVPRSAAGKLMYKDQHNQTLSKYSGYNTSENFSNPLPTNNLNLSQVVFITTGETASASELLINVLKPYMTVKLVGETTYGKPAGYYPLPVMNYYAFPLAVKQVNASNYGEYYEGLPVDRQQADDVTRNWGDPQELCIKDALSFITTGQFPASSGRLANFNPYAIRAHQVVDLPGVLLRKPNTPKL</sequence>
<dbReference type="Gene3D" id="2.30.42.10">
    <property type="match status" value="1"/>
</dbReference>
<feature type="domain" description="Tail specific protease" evidence="1">
    <location>
        <begin position="178"/>
        <end position="388"/>
    </location>
</feature>
<dbReference type="RefSeq" id="WP_104714756.1">
    <property type="nucleotide sequence ID" value="NZ_PTRA01000003.1"/>
</dbReference>
<dbReference type="GO" id="GO:0004175">
    <property type="term" value="F:endopeptidase activity"/>
    <property type="evidence" value="ECO:0007669"/>
    <property type="project" value="TreeGrafter"/>
</dbReference>
<comment type="caution">
    <text evidence="2">The sequence shown here is derived from an EMBL/GenBank/DDBJ whole genome shotgun (WGS) entry which is preliminary data.</text>
</comment>
<accession>A0A2S7IIV7</accession>
<dbReference type="Proteomes" id="UP000239590">
    <property type="component" value="Unassembled WGS sequence"/>
</dbReference>
<protein>
    <recommendedName>
        <fullName evidence="1">Tail specific protease domain-containing protein</fullName>
    </recommendedName>
</protein>
<proteinExistence type="predicted"/>
<dbReference type="InterPro" id="IPR005151">
    <property type="entry name" value="Tail-specific_protease"/>
</dbReference>
<evidence type="ECO:0000313" key="2">
    <source>
        <dbReference type="EMBL" id="PQA56212.1"/>
    </source>
</evidence>
<dbReference type="GO" id="GO:0006508">
    <property type="term" value="P:proteolysis"/>
    <property type="evidence" value="ECO:0007669"/>
    <property type="project" value="InterPro"/>
</dbReference>
<dbReference type="SMART" id="SM00245">
    <property type="entry name" value="TSPc"/>
    <property type="match status" value="1"/>
</dbReference>
<dbReference type="GO" id="GO:0030288">
    <property type="term" value="C:outer membrane-bounded periplasmic space"/>
    <property type="evidence" value="ECO:0007669"/>
    <property type="project" value="TreeGrafter"/>
</dbReference>
<dbReference type="PANTHER" id="PTHR32060">
    <property type="entry name" value="TAIL-SPECIFIC PROTEASE"/>
    <property type="match status" value="1"/>
</dbReference>
<dbReference type="PANTHER" id="PTHR32060:SF30">
    <property type="entry name" value="CARBOXY-TERMINAL PROCESSING PROTEASE CTPA"/>
    <property type="match status" value="1"/>
</dbReference>